<dbReference type="Gene3D" id="1.20.810.10">
    <property type="entry name" value="Cytochrome Bc1 Complex, Chain C"/>
    <property type="match status" value="1"/>
</dbReference>
<dbReference type="AlphaFoldDB" id="A0A135L1S5"/>
<organism evidence="3 4">
    <name type="scientific">Tepidibacillus decaturensis</name>
    <dbReference type="NCBI Taxonomy" id="1413211"/>
    <lineage>
        <taxon>Bacteria</taxon>
        <taxon>Bacillati</taxon>
        <taxon>Bacillota</taxon>
        <taxon>Bacilli</taxon>
        <taxon>Bacillales</taxon>
        <taxon>Bacillaceae</taxon>
        <taxon>Tepidibacillus</taxon>
    </lineage>
</organism>
<keyword evidence="4" id="KW-1185">Reference proteome</keyword>
<evidence type="ECO:0000256" key="2">
    <source>
        <dbReference type="SAM" id="Phobius"/>
    </source>
</evidence>
<accession>A0A135L1S5</accession>
<feature type="transmembrane region" description="Helical" evidence="2">
    <location>
        <begin position="54"/>
        <end position="79"/>
    </location>
</feature>
<keyword evidence="2" id="KW-1133">Transmembrane helix</keyword>
<evidence type="ECO:0008006" key="5">
    <source>
        <dbReference type="Google" id="ProtNLM"/>
    </source>
</evidence>
<dbReference type="GO" id="GO:0016020">
    <property type="term" value="C:membrane"/>
    <property type="evidence" value="ECO:0007669"/>
    <property type="project" value="InterPro"/>
</dbReference>
<dbReference type="InterPro" id="IPR027387">
    <property type="entry name" value="Cytb/b6-like_sf"/>
</dbReference>
<reference evidence="3 4" key="1">
    <citation type="submission" date="2016-02" db="EMBL/GenBank/DDBJ databases">
        <title>Draft Genome for Tepidibacillus decaturensis nov. sp. Strain Z9, an Anaerobic, Moderately Thermophilic and Heterotrophic Bacterium from Deep Subsurface of the Illinois Basin, USA.</title>
        <authorList>
            <person name="Dong Y."/>
            <person name="Chang J.Y."/>
            <person name="Sanford R."/>
            <person name="Fouke B.W."/>
        </authorList>
    </citation>
    <scope>NUCLEOTIDE SEQUENCE [LARGE SCALE GENOMIC DNA]</scope>
    <source>
        <strain evidence="3 4">Z9</strain>
    </source>
</reference>
<name>A0A135L1S5_9BACI</name>
<dbReference type="EMBL" id="LSKU01000001">
    <property type="protein sequence ID" value="KXG42961.1"/>
    <property type="molecule type" value="Genomic_DNA"/>
</dbReference>
<comment type="caution">
    <text evidence="3">The sequence shown here is derived from an EMBL/GenBank/DDBJ whole genome shotgun (WGS) entry which is preliminary data.</text>
</comment>
<dbReference type="SUPFAM" id="SSF81648">
    <property type="entry name" value="a domain/subunit of cytochrome bc1 complex (Ubiquinol-cytochrome c reductase)"/>
    <property type="match status" value="1"/>
</dbReference>
<sequence length="249" mass="27072">MVHIKHLTGYGLIIFGVLIFLALVFPPALGAPPVEGIEATKPPWIFMSIFTIENWFGLQGLIVTSILLVIGLVLVPFIDRKPTPHFANRKALVSVGTLVVLLFIGFTVNAYFTKPEQHIGMGGSEPAAAQEETKAETDSTIPTEEPIQQEQSKELQALDQAIVVAGELKEAVAVKDFKLAATKAGELDETVDDIGDQIKVKDAQLREAIGEPIHELGKLTKETNPNVEEINKLVDTAVQNITKAKSLFN</sequence>
<dbReference type="GO" id="GO:0009055">
    <property type="term" value="F:electron transfer activity"/>
    <property type="evidence" value="ECO:0007669"/>
    <property type="project" value="InterPro"/>
</dbReference>
<dbReference type="OrthoDB" id="9804503at2"/>
<evidence type="ECO:0000313" key="4">
    <source>
        <dbReference type="Proteomes" id="UP000070352"/>
    </source>
</evidence>
<keyword evidence="2" id="KW-0812">Transmembrane</keyword>
<feature type="transmembrane region" description="Helical" evidence="2">
    <location>
        <begin position="91"/>
        <end position="112"/>
    </location>
</feature>
<dbReference type="STRING" id="1413211.U473_02150"/>
<dbReference type="Proteomes" id="UP000070352">
    <property type="component" value="Unassembled WGS sequence"/>
</dbReference>
<evidence type="ECO:0000313" key="3">
    <source>
        <dbReference type="EMBL" id="KXG42961.1"/>
    </source>
</evidence>
<evidence type="ECO:0000256" key="1">
    <source>
        <dbReference type="SAM" id="MobiDB-lite"/>
    </source>
</evidence>
<proteinExistence type="predicted"/>
<dbReference type="InterPro" id="IPR036150">
    <property type="entry name" value="Cyt_b/b6_C_sf"/>
</dbReference>
<dbReference type="RefSeq" id="WP_068722901.1">
    <property type="nucleotide sequence ID" value="NZ_LSKU01000001.1"/>
</dbReference>
<keyword evidence="2" id="KW-0472">Membrane</keyword>
<protein>
    <recommendedName>
        <fullName evidence="5">Cytochrome b/b6 C-terminal region profile domain-containing protein</fullName>
    </recommendedName>
</protein>
<feature type="region of interest" description="Disordered" evidence="1">
    <location>
        <begin position="121"/>
        <end position="143"/>
    </location>
</feature>
<dbReference type="GO" id="GO:0016491">
    <property type="term" value="F:oxidoreductase activity"/>
    <property type="evidence" value="ECO:0007669"/>
    <property type="project" value="InterPro"/>
</dbReference>
<gene>
    <name evidence="3" type="ORF">U473_02150</name>
</gene>